<evidence type="ECO:0008006" key="2">
    <source>
        <dbReference type="Google" id="ProtNLM"/>
    </source>
</evidence>
<feature type="non-terminal residue" evidence="1">
    <location>
        <position position="103"/>
    </location>
</feature>
<dbReference type="Gene3D" id="3.30.70.20">
    <property type="match status" value="1"/>
</dbReference>
<dbReference type="NCBIfam" id="TIGR01409">
    <property type="entry name" value="TAT_signal_seq"/>
    <property type="match status" value="1"/>
</dbReference>
<evidence type="ECO:0000313" key="1">
    <source>
        <dbReference type="EMBL" id="GAG41586.1"/>
    </source>
</evidence>
<proteinExistence type="predicted"/>
<dbReference type="InterPro" id="IPR006311">
    <property type="entry name" value="TAT_signal"/>
</dbReference>
<comment type="caution">
    <text evidence="1">The sequence shown here is derived from an EMBL/GenBank/DDBJ whole genome shotgun (WGS) entry which is preliminary data.</text>
</comment>
<dbReference type="SUPFAM" id="SSF54862">
    <property type="entry name" value="4Fe-4S ferredoxins"/>
    <property type="match status" value="1"/>
</dbReference>
<organism evidence="1">
    <name type="scientific">marine sediment metagenome</name>
    <dbReference type="NCBI Taxonomy" id="412755"/>
    <lineage>
        <taxon>unclassified sequences</taxon>
        <taxon>metagenomes</taxon>
        <taxon>ecological metagenomes</taxon>
    </lineage>
</organism>
<dbReference type="EMBL" id="BARS01043741">
    <property type="protein sequence ID" value="GAG41586.1"/>
    <property type="molecule type" value="Genomic_DNA"/>
</dbReference>
<accession>X0YYK8</accession>
<name>X0YYK8_9ZZZZ</name>
<reference evidence="1" key="1">
    <citation type="journal article" date="2014" name="Front. Microbiol.">
        <title>High frequency of phylogenetically diverse reductive dehalogenase-homologous genes in deep subseafloor sedimentary metagenomes.</title>
        <authorList>
            <person name="Kawai M."/>
            <person name="Futagami T."/>
            <person name="Toyoda A."/>
            <person name="Takaki Y."/>
            <person name="Nishi S."/>
            <person name="Hori S."/>
            <person name="Arai W."/>
            <person name="Tsubouchi T."/>
            <person name="Morono Y."/>
            <person name="Uchiyama I."/>
            <person name="Ito T."/>
            <person name="Fujiyama A."/>
            <person name="Inagaki F."/>
            <person name="Takami H."/>
        </authorList>
    </citation>
    <scope>NUCLEOTIDE SEQUENCE</scope>
    <source>
        <strain evidence="1">Expedition CK06-06</strain>
    </source>
</reference>
<protein>
    <recommendedName>
        <fullName evidence="2">4Fe-4S ferredoxin-type domain-containing protein</fullName>
    </recommendedName>
</protein>
<dbReference type="PROSITE" id="PS51318">
    <property type="entry name" value="TAT"/>
    <property type="match status" value="1"/>
</dbReference>
<gene>
    <name evidence="1" type="ORF">S01H1_66173</name>
</gene>
<sequence>MGIDRRKFIKLSGLTVLGIAGGASVEGLAANQSQHSQTPVSGKRYAMVIDLKKCHEHEGCDDCVRACHLTHNVPDFGNRKDEIKWIWKESFHHAFHEKGEFRP</sequence>
<dbReference type="InterPro" id="IPR019546">
    <property type="entry name" value="TAT_signal_bac_arc"/>
</dbReference>
<dbReference type="AlphaFoldDB" id="X0YYK8"/>